<dbReference type="Proteomes" id="UP001222434">
    <property type="component" value="Unassembled WGS sequence"/>
</dbReference>
<reference evidence="1" key="2">
    <citation type="journal article" date="2022" name="J. Evol. Biol.">
        <title>Pre- and post-association barriers to host switching in sympatric mutualists.</title>
        <authorList>
            <person name="Dinges Z.M."/>
            <person name="Phillips R.K."/>
            <person name="Lively C.M."/>
            <person name="Bashey F."/>
        </authorList>
    </citation>
    <scope>NUCLEOTIDE SEQUENCE</scope>
    <source>
        <strain evidence="1">MC_266_E_2016</strain>
    </source>
</reference>
<protein>
    <submittedName>
        <fullName evidence="1">Uncharacterized protein</fullName>
    </submittedName>
</protein>
<feature type="non-terminal residue" evidence="1">
    <location>
        <position position="121"/>
    </location>
</feature>
<dbReference type="RefSeq" id="WP_274714126.1">
    <property type="nucleotide sequence ID" value="NZ_JAILSO010000300.1"/>
</dbReference>
<reference evidence="1" key="1">
    <citation type="submission" date="2021-08" db="EMBL/GenBank/DDBJ databases">
        <authorList>
            <person name="Papudeshi B."/>
            <person name="Bashey-Visser F."/>
        </authorList>
    </citation>
    <scope>NUCLEOTIDE SEQUENCE</scope>
    <source>
        <strain evidence="1">MC_266_E_2016</strain>
    </source>
</reference>
<dbReference type="SUPFAM" id="SSF53335">
    <property type="entry name" value="S-adenosyl-L-methionine-dependent methyltransferases"/>
    <property type="match status" value="1"/>
</dbReference>
<dbReference type="EMBL" id="JAILSO010000300">
    <property type="protein sequence ID" value="MDE1480791.1"/>
    <property type="molecule type" value="Genomic_DNA"/>
</dbReference>
<name>A0AAJ1N822_XENBV</name>
<organism evidence="1 2">
    <name type="scientific">Xenorhabdus bovienii</name>
    <name type="common">Xenorhabdus nematophila subsp. bovienii</name>
    <dbReference type="NCBI Taxonomy" id="40576"/>
    <lineage>
        <taxon>Bacteria</taxon>
        <taxon>Pseudomonadati</taxon>
        <taxon>Pseudomonadota</taxon>
        <taxon>Gammaproteobacteria</taxon>
        <taxon>Enterobacterales</taxon>
        <taxon>Morganellaceae</taxon>
        <taxon>Xenorhabdus</taxon>
    </lineage>
</organism>
<comment type="caution">
    <text evidence="1">The sequence shown here is derived from an EMBL/GenBank/DDBJ whole genome shotgun (WGS) entry which is preliminary data.</text>
</comment>
<dbReference type="InterPro" id="IPR029063">
    <property type="entry name" value="SAM-dependent_MTases_sf"/>
</dbReference>
<sequence>AGQEILSSAAVITDGNSEDKKLIAYVCPSTTWLAGKATAFNADYLESWTKVFDDQYRQATTENAISDKHDTDSDFGGWINSYTNQPIPLEQMEEWRTGTMQRINALHPRHLLEIGCGTGLL</sequence>
<evidence type="ECO:0000313" key="1">
    <source>
        <dbReference type="EMBL" id="MDE1480791.1"/>
    </source>
</evidence>
<dbReference type="AlphaFoldDB" id="A0AAJ1N822"/>
<gene>
    <name evidence="1" type="ORF">KKJ01_22170</name>
</gene>
<evidence type="ECO:0000313" key="2">
    <source>
        <dbReference type="Proteomes" id="UP001222434"/>
    </source>
</evidence>
<feature type="non-terminal residue" evidence="1">
    <location>
        <position position="1"/>
    </location>
</feature>
<accession>A0AAJ1N822</accession>
<proteinExistence type="predicted"/>